<accession>A0ABN2B2Y4</accession>
<dbReference type="Gene3D" id="1.10.260.40">
    <property type="entry name" value="lambda repressor-like DNA-binding domains"/>
    <property type="match status" value="1"/>
</dbReference>
<evidence type="ECO:0000313" key="2">
    <source>
        <dbReference type="EMBL" id="GAA1532834.1"/>
    </source>
</evidence>
<feature type="domain" description="HTH cro/C1-type" evidence="1">
    <location>
        <begin position="7"/>
        <end position="60"/>
    </location>
</feature>
<reference evidence="2 3" key="1">
    <citation type="journal article" date="2019" name="Int. J. Syst. Evol. Microbiol.">
        <title>The Global Catalogue of Microorganisms (GCM) 10K type strain sequencing project: providing services to taxonomists for standard genome sequencing and annotation.</title>
        <authorList>
            <consortium name="The Broad Institute Genomics Platform"/>
            <consortium name="The Broad Institute Genome Sequencing Center for Infectious Disease"/>
            <person name="Wu L."/>
            <person name="Ma J."/>
        </authorList>
    </citation>
    <scope>NUCLEOTIDE SEQUENCE [LARGE SCALE GENOMIC DNA]</scope>
    <source>
        <strain evidence="2 3">JCM 15933</strain>
    </source>
</reference>
<name>A0ABN2B2Y4_9ACTN</name>
<keyword evidence="3" id="KW-1185">Reference proteome</keyword>
<dbReference type="SMART" id="SM00530">
    <property type="entry name" value="HTH_XRE"/>
    <property type="match status" value="1"/>
</dbReference>
<sequence length="416" mass="45303">MAFGEAMRTRREAAGLSLRALAREARVDPGHLSRIEAGARPPTPAIAEAVDIALGAVAGRPRPAPLCQFGSDTWSRDDSEALAAALVEHAPTPENALRLAHEWLVAEPPQVFEVRAGRRIGSSTVEHVEQRVHQLRLLDDHVGGEETFALVTAEVAATAELLQLASYTEDVGRRLLVGLGELCQVAGWVASDAGRHRDAERLYLTGLRAAHAGGDRAGAANNLSSLAYQVSNVGDPRDAVLLARSAFRGAEQHASATTRALLLERVAWAHARAGDAHACDRTLAAVERELEHQRPDDDPVWVYWLSSDEVEIMAGRCWTELRRPLRAVPILERATAGYGADIARETALYLTWLAEAFVQAHEVDQAADAATQALRLARVARSVRATERVEVLRRVLEPHRGNVVVDEFEDSYRSNS</sequence>
<dbReference type="EMBL" id="BAAAQD010000012">
    <property type="protein sequence ID" value="GAA1532834.1"/>
    <property type="molecule type" value="Genomic_DNA"/>
</dbReference>
<dbReference type="Gene3D" id="1.25.40.10">
    <property type="entry name" value="Tetratricopeptide repeat domain"/>
    <property type="match status" value="1"/>
</dbReference>
<dbReference type="RefSeq" id="WP_344505457.1">
    <property type="nucleotide sequence ID" value="NZ_BAAAQD010000012.1"/>
</dbReference>
<proteinExistence type="predicted"/>
<dbReference type="Pfam" id="PF13560">
    <property type="entry name" value="HTH_31"/>
    <property type="match status" value="1"/>
</dbReference>
<dbReference type="SUPFAM" id="SSF48452">
    <property type="entry name" value="TPR-like"/>
    <property type="match status" value="1"/>
</dbReference>
<organism evidence="2 3">
    <name type="scientific">Dactylosporangium maewongense</name>
    <dbReference type="NCBI Taxonomy" id="634393"/>
    <lineage>
        <taxon>Bacteria</taxon>
        <taxon>Bacillati</taxon>
        <taxon>Actinomycetota</taxon>
        <taxon>Actinomycetes</taxon>
        <taxon>Micromonosporales</taxon>
        <taxon>Micromonosporaceae</taxon>
        <taxon>Dactylosporangium</taxon>
    </lineage>
</organism>
<dbReference type="InterPro" id="IPR010982">
    <property type="entry name" value="Lambda_DNA-bd_dom_sf"/>
</dbReference>
<evidence type="ECO:0000313" key="3">
    <source>
        <dbReference type="Proteomes" id="UP001501470"/>
    </source>
</evidence>
<comment type="caution">
    <text evidence="2">The sequence shown here is derived from an EMBL/GenBank/DDBJ whole genome shotgun (WGS) entry which is preliminary data.</text>
</comment>
<protein>
    <recommendedName>
        <fullName evidence="1">HTH cro/C1-type domain-containing protein</fullName>
    </recommendedName>
</protein>
<dbReference type="InterPro" id="IPR011990">
    <property type="entry name" value="TPR-like_helical_dom_sf"/>
</dbReference>
<dbReference type="PROSITE" id="PS50943">
    <property type="entry name" value="HTH_CROC1"/>
    <property type="match status" value="1"/>
</dbReference>
<gene>
    <name evidence="2" type="ORF">GCM10009827_058500</name>
</gene>
<dbReference type="CDD" id="cd00093">
    <property type="entry name" value="HTH_XRE"/>
    <property type="match status" value="1"/>
</dbReference>
<evidence type="ECO:0000259" key="1">
    <source>
        <dbReference type="PROSITE" id="PS50943"/>
    </source>
</evidence>
<dbReference type="SUPFAM" id="SSF47413">
    <property type="entry name" value="lambda repressor-like DNA-binding domains"/>
    <property type="match status" value="1"/>
</dbReference>
<dbReference type="InterPro" id="IPR001387">
    <property type="entry name" value="Cro/C1-type_HTH"/>
</dbReference>
<dbReference type="Proteomes" id="UP001501470">
    <property type="component" value="Unassembled WGS sequence"/>
</dbReference>